<dbReference type="GO" id="GO:0031410">
    <property type="term" value="C:cytoplasmic vesicle"/>
    <property type="evidence" value="ECO:0007669"/>
    <property type="project" value="TreeGrafter"/>
</dbReference>
<dbReference type="AlphaFoldDB" id="A0A2C5YWG9"/>
<evidence type="ECO:0000256" key="8">
    <source>
        <dbReference type="RuleBase" id="RU369017"/>
    </source>
</evidence>
<dbReference type="NCBIfam" id="TIGR01297">
    <property type="entry name" value="CDF"/>
    <property type="match status" value="1"/>
</dbReference>
<keyword evidence="6 8" id="KW-0406">Ion transport</keyword>
<dbReference type="PANTHER" id="PTHR45755:SF4">
    <property type="entry name" value="ZINC TRANSPORTER 7"/>
    <property type="match status" value="1"/>
</dbReference>
<feature type="region of interest" description="Disordered" evidence="9">
    <location>
        <begin position="23"/>
        <end position="73"/>
    </location>
</feature>
<evidence type="ECO:0000256" key="1">
    <source>
        <dbReference type="ARBA" id="ARBA00004141"/>
    </source>
</evidence>
<dbReference type="EMBL" id="NJES01000486">
    <property type="protein sequence ID" value="PHH71692.1"/>
    <property type="molecule type" value="Genomic_DNA"/>
</dbReference>
<evidence type="ECO:0000256" key="7">
    <source>
        <dbReference type="ARBA" id="ARBA00023136"/>
    </source>
</evidence>
<dbReference type="GO" id="GO:1904257">
    <property type="term" value="P:zinc ion import into Golgi lumen"/>
    <property type="evidence" value="ECO:0007669"/>
    <property type="project" value="TreeGrafter"/>
</dbReference>
<dbReference type="STRING" id="2004952.A0A2C5YWG9"/>
<keyword evidence="7 8" id="KW-0472">Membrane</keyword>
<dbReference type="Gene3D" id="1.20.1510.10">
    <property type="entry name" value="Cation efflux protein transmembrane domain"/>
    <property type="match status" value="1"/>
</dbReference>
<accession>A0A2C5YWG9</accession>
<name>A0A2C5YWG9_9HYPO</name>
<keyword evidence="5 8" id="KW-1133">Transmembrane helix</keyword>
<evidence type="ECO:0000259" key="10">
    <source>
        <dbReference type="Pfam" id="PF01545"/>
    </source>
</evidence>
<evidence type="ECO:0000256" key="2">
    <source>
        <dbReference type="ARBA" id="ARBA00008873"/>
    </source>
</evidence>
<gene>
    <name evidence="11" type="ORF">CDD80_5068</name>
</gene>
<sequence>MASPYALPTSALHAHPHLWRASMSRDSHASDDELRSRDGTHSHTRVNSQASNTSAVISREKPPPPPLDSLEGWTHQTTAGGKHVLTPAQGYPLTAPYSPPKHSHGHGHDGCYDDDVRAGHESRHARSLLTRALLSYTVRFPILHAILASKDSRRIFYFMTLNFCFMTVQAFYGYLTDSLGLLSDSIHMFFDCVALLVGLLAAVMSKWPPSQRFPYGFGKIETLSGFANGLLLM</sequence>
<dbReference type="GO" id="GO:0006882">
    <property type="term" value="P:intracellular zinc ion homeostasis"/>
    <property type="evidence" value="ECO:0007669"/>
    <property type="project" value="InterPro"/>
</dbReference>
<evidence type="ECO:0000256" key="4">
    <source>
        <dbReference type="ARBA" id="ARBA00022692"/>
    </source>
</evidence>
<feature type="compositionally biased region" description="Basic and acidic residues" evidence="9">
    <location>
        <begin position="23"/>
        <end position="41"/>
    </location>
</feature>
<comment type="subcellular location">
    <subcellularLocation>
        <location evidence="8">Endoplasmic reticulum membrane</location>
        <topology evidence="8">Multi-pass membrane protein</topology>
    </subcellularLocation>
    <subcellularLocation>
        <location evidence="1">Membrane</location>
        <topology evidence="1">Multi-pass membrane protein</topology>
    </subcellularLocation>
</comment>
<feature type="transmembrane region" description="Helical" evidence="8">
    <location>
        <begin position="186"/>
        <end position="204"/>
    </location>
</feature>
<evidence type="ECO:0000256" key="3">
    <source>
        <dbReference type="ARBA" id="ARBA00022448"/>
    </source>
</evidence>
<evidence type="ECO:0000313" key="12">
    <source>
        <dbReference type="Proteomes" id="UP000226431"/>
    </source>
</evidence>
<dbReference type="OrthoDB" id="78669at2759"/>
<evidence type="ECO:0000256" key="5">
    <source>
        <dbReference type="ARBA" id="ARBA00022989"/>
    </source>
</evidence>
<dbReference type="Proteomes" id="UP000226431">
    <property type="component" value="Unassembled WGS sequence"/>
</dbReference>
<comment type="function">
    <text evidence="8">Functions as a zinc transporter.</text>
</comment>
<dbReference type="SUPFAM" id="SSF161111">
    <property type="entry name" value="Cation efflux protein transmembrane domain-like"/>
    <property type="match status" value="1"/>
</dbReference>
<feature type="transmembrane region" description="Helical" evidence="8">
    <location>
        <begin position="155"/>
        <end position="174"/>
    </location>
</feature>
<keyword evidence="3 8" id="KW-0813">Transport</keyword>
<comment type="caution">
    <text evidence="11">The sequence shown here is derived from an EMBL/GenBank/DDBJ whole genome shotgun (WGS) entry which is preliminary data.</text>
</comment>
<keyword evidence="12" id="KW-1185">Reference proteome</keyword>
<keyword evidence="4 8" id="KW-0812">Transmembrane</keyword>
<evidence type="ECO:0000313" key="11">
    <source>
        <dbReference type="EMBL" id="PHH71692.1"/>
    </source>
</evidence>
<comment type="similarity">
    <text evidence="2 8">Belongs to the cation diffusion facilitator (CDF) transporter (TC 2.A.4) family. SLC30A subfamily.</text>
</comment>
<dbReference type="GO" id="GO:0005789">
    <property type="term" value="C:endoplasmic reticulum membrane"/>
    <property type="evidence" value="ECO:0007669"/>
    <property type="project" value="UniProtKB-SubCell"/>
</dbReference>
<dbReference type="InterPro" id="IPR027469">
    <property type="entry name" value="Cation_efflux_TMD_sf"/>
</dbReference>
<dbReference type="InterPro" id="IPR045316">
    <property type="entry name" value="Msc2-like"/>
</dbReference>
<reference evidence="11 12" key="1">
    <citation type="submission" date="2017-06" db="EMBL/GenBank/DDBJ databases">
        <title>Ant-infecting Ophiocordyceps genomes reveal a high diversity of potential behavioral manipulation genes and a possible major role for enterotoxins.</title>
        <authorList>
            <person name="De Bekker C."/>
            <person name="Evans H.C."/>
            <person name="Brachmann A."/>
            <person name="Hughes D.P."/>
        </authorList>
    </citation>
    <scope>NUCLEOTIDE SEQUENCE [LARGE SCALE GENOMIC DNA]</scope>
    <source>
        <strain evidence="11 12">Map16</strain>
    </source>
</reference>
<dbReference type="Pfam" id="PF01545">
    <property type="entry name" value="Cation_efflux"/>
    <property type="match status" value="1"/>
</dbReference>
<protein>
    <recommendedName>
        <fullName evidence="8">Zinc transporter</fullName>
    </recommendedName>
</protein>
<comment type="caution">
    <text evidence="8">Lacks conserved residue(s) required for the propagation of feature annotation.</text>
</comment>
<feature type="domain" description="Cation efflux protein transmembrane" evidence="10">
    <location>
        <begin position="155"/>
        <end position="233"/>
    </location>
</feature>
<feature type="compositionally biased region" description="Polar residues" evidence="9">
    <location>
        <begin position="45"/>
        <end position="56"/>
    </location>
</feature>
<keyword evidence="8" id="KW-0256">Endoplasmic reticulum</keyword>
<dbReference type="GO" id="GO:0005385">
    <property type="term" value="F:zinc ion transmembrane transporter activity"/>
    <property type="evidence" value="ECO:0007669"/>
    <property type="project" value="UniProtKB-UniRule"/>
</dbReference>
<organism evidence="11 12">
    <name type="scientific">Ophiocordyceps camponoti-rufipedis</name>
    <dbReference type="NCBI Taxonomy" id="2004952"/>
    <lineage>
        <taxon>Eukaryota</taxon>
        <taxon>Fungi</taxon>
        <taxon>Dikarya</taxon>
        <taxon>Ascomycota</taxon>
        <taxon>Pezizomycotina</taxon>
        <taxon>Sordariomycetes</taxon>
        <taxon>Hypocreomycetidae</taxon>
        <taxon>Hypocreales</taxon>
        <taxon>Ophiocordycipitaceae</taxon>
        <taxon>Ophiocordyceps</taxon>
    </lineage>
</organism>
<evidence type="ECO:0000256" key="9">
    <source>
        <dbReference type="SAM" id="MobiDB-lite"/>
    </source>
</evidence>
<proteinExistence type="inferred from homology"/>
<dbReference type="GO" id="GO:0005794">
    <property type="term" value="C:Golgi apparatus"/>
    <property type="evidence" value="ECO:0007669"/>
    <property type="project" value="TreeGrafter"/>
</dbReference>
<dbReference type="PANTHER" id="PTHR45755">
    <property type="match status" value="1"/>
</dbReference>
<dbReference type="InterPro" id="IPR058533">
    <property type="entry name" value="Cation_efflux_TM"/>
</dbReference>
<dbReference type="InterPro" id="IPR002524">
    <property type="entry name" value="Cation_efflux"/>
</dbReference>
<evidence type="ECO:0000256" key="6">
    <source>
        <dbReference type="ARBA" id="ARBA00023065"/>
    </source>
</evidence>